<keyword evidence="3" id="KW-1185">Reference proteome</keyword>
<reference evidence="2 3" key="1">
    <citation type="submission" date="2015-03" db="EMBL/GenBank/DDBJ databases">
        <title>Genome assembly of Sandaracinus amylolyticus DSM 53668.</title>
        <authorList>
            <person name="Sharma G."/>
            <person name="Subramanian S."/>
        </authorList>
    </citation>
    <scope>NUCLEOTIDE SEQUENCE [LARGE SCALE GENOMIC DNA]</scope>
    <source>
        <strain evidence="2 3">DSM 53668</strain>
    </source>
</reference>
<gene>
    <name evidence="2" type="ORF">DB32_006344</name>
</gene>
<feature type="compositionally biased region" description="Low complexity" evidence="1">
    <location>
        <begin position="216"/>
        <end position="232"/>
    </location>
</feature>
<feature type="compositionally biased region" description="Pro residues" evidence="1">
    <location>
        <begin position="181"/>
        <end position="194"/>
    </location>
</feature>
<evidence type="ECO:0000313" key="2">
    <source>
        <dbReference type="EMBL" id="AKF09195.1"/>
    </source>
</evidence>
<evidence type="ECO:0000256" key="1">
    <source>
        <dbReference type="SAM" id="MobiDB-lite"/>
    </source>
</evidence>
<feature type="compositionally biased region" description="Pro residues" evidence="1">
    <location>
        <begin position="259"/>
        <end position="271"/>
    </location>
</feature>
<proteinExistence type="predicted"/>
<dbReference type="Proteomes" id="UP000034883">
    <property type="component" value="Chromosome"/>
</dbReference>
<name>A0A0F6YKX3_9BACT</name>
<sequence>MHDAEVRLARLKSLYEQYFQGIEKLEPAIPRKELERVLDILRKNQPRNTALRFRTQMLIAKYGTYVTYWQRIARQIEEGTYRRDVVRAQQRRHRDEARKKRTKDGEAETPGAWELDVDVDEVEDLRNFSFDDSDVDAILGALGPSAREPSVPPPARRLSPFGSSMPPRPSAPPDALRAPLPASPPLSAPKPAIAPKPATATFAKPVSATFGKPGTATFAKPVAGAPAAPSAPLRHADAPPGSAPRAIPQLPQRPAAAVPRPPAPPPPPRPPVAASREGLDDANMRSLYDRYVEARRRNNERVDNVRYETLAQSVQQMLPKLREKHGDRKIDFDIVVQNGKVGLKPKLG</sequence>
<organism evidence="2 3">
    <name type="scientific">Sandaracinus amylolyticus</name>
    <dbReference type="NCBI Taxonomy" id="927083"/>
    <lineage>
        <taxon>Bacteria</taxon>
        <taxon>Pseudomonadati</taxon>
        <taxon>Myxococcota</taxon>
        <taxon>Polyangia</taxon>
        <taxon>Polyangiales</taxon>
        <taxon>Sandaracinaceae</taxon>
        <taxon>Sandaracinus</taxon>
    </lineage>
</organism>
<protein>
    <submittedName>
        <fullName evidence="2">Uncharacterized protein</fullName>
    </submittedName>
</protein>
<feature type="region of interest" description="Disordered" evidence="1">
    <location>
        <begin position="211"/>
        <end position="284"/>
    </location>
</feature>
<feature type="region of interest" description="Disordered" evidence="1">
    <location>
        <begin position="143"/>
        <end position="196"/>
    </location>
</feature>
<evidence type="ECO:0000313" key="3">
    <source>
        <dbReference type="Proteomes" id="UP000034883"/>
    </source>
</evidence>
<dbReference type="STRING" id="927083.DB32_006344"/>
<dbReference type="AlphaFoldDB" id="A0A0F6YKX3"/>
<accession>A0A0F6YKX3</accession>
<dbReference type="KEGG" id="samy:DB32_006344"/>
<dbReference type="NCBIfam" id="NF041621">
    <property type="entry name" value="MXAN_5187_C_dom"/>
    <property type="match status" value="1"/>
</dbReference>
<feature type="region of interest" description="Disordered" evidence="1">
    <location>
        <begin position="86"/>
        <end position="112"/>
    </location>
</feature>
<dbReference type="EMBL" id="CP011125">
    <property type="protein sequence ID" value="AKF09195.1"/>
    <property type="molecule type" value="Genomic_DNA"/>
</dbReference>
<feature type="compositionally biased region" description="Basic and acidic residues" evidence="1">
    <location>
        <begin position="93"/>
        <end position="106"/>
    </location>
</feature>